<evidence type="ECO:0000256" key="7">
    <source>
        <dbReference type="ARBA" id="ARBA00022605"/>
    </source>
</evidence>
<evidence type="ECO:0000256" key="6">
    <source>
        <dbReference type="ARBA" id="ARBA00016853"/>
    </source>
</evidence>
<comment type="catalytic activity">
    <reaction evidence="14">
        <text>N-succinyl-(2S,6S)-2,6-diaminopimelate + H2O = (2S,6S)-2,6-diaminopimelate + succinate</text>
        <dbReference type="Rhea" id="RHEA:22608"/>
        <dbReference type="ChEBI" id="CHEBI:15377"/>
        <dbReference type="ChEBI" id="CHEBI:30031"/>
        <dbReference type="ChEBI" id="CHEBI:57609"/>
        <dbReference type="ChEBI" id="CHEBI:58087"/>
        <dbReference type="EC" id="3.5.1.18"/>
    </reaction>
</comment>
<comment type="similarity">
    <text evidence="4">Belongs to the peptidase M20A family.</text>
</comment>
<evidence type="ECO:0000256" key="8">
    <source>
        <dbReference type="ARBA" id="ARBA00022723"/>
    </source>
</evidence>
<dbReference type="NCBIfam" id="TIGR01910">
    <property type="entry name" value="DapE-ArgE"/>
    <property type="match status" value="1"/>
</dbReference>
<evidence type="ECO:0000256" key="2">
    <source>
        <dbReference type="ARBA" id="ARBA00001947"/>
    </source>
</evidence>
<accession>A0A9Q4H377</accession>
<comment type="cofactor">
    <cofactor evidence="2">
        <name>Zn(2+)</name>
        <dbReference type="ChEBI" id="CHEBI:29105"/>
    </cofactor>
</comment>
<dbReference type="EC" id="3.5.1.18" evidence="5"/>
<dbReference type="GeneID" id="89334206"/>
<dbReference type="Pfam" id="PF01546">
    <property type="entry name" value="Peptidase_M20"/>
    <property type="match status" value="1"/>
</dbReference>
<dbReference type="InterPro" id="IPR001261">
    <property type="entry name" value="ArgE/DapE_CS"/>
</dbReference>
<dbReference type="GO" id="GO:0009014">
    <property type="term" value="F:succinyl-diaminopimelate desuccinylase activity"/>
    <property type="evidence" value="ECO:0007669"/>
    <property type="project" value="UniProtKB-EC"/>
</dbReference>
<comment type="pathway">
    <text evidence="3">Amino-acid biosynthesis; L-lysine biosynthesis via DAP pathway; LL-2,6-diaminopimelate from (S)-tetrahydrodipicolinate (succinylase route): step 3/3.</text>
</comment>
<comment type="cofactor">
    <cofactor evidence="1">
        <name>Co(2+)</name>
        <dbReference type="ChEBI" id="CHEBI:48828"/>
    </cofactor>
</comment>
<dbReference type="PANTHER" id="PTHR43808:SF8">
    <property type="entry name" value="PEPTIDASE M20 DIMERISATION DOMAIN-CONTAINING PROTEIN"/>
    <property type="match status" value="1"/>
</dbReference>
<keyword evidence="12" id="KW-0457">Lysine biosynthesis</keyword>
<dbReference type="GO" id="GO:0019877">
    <property type="term" value="P:diaminopimelate biosynthetic process"/>
    <property type="evidence" value="ECO:0007669"/>
    <property type="project" value="UniProtKB-KW"/>
</dbReference>
<dbReference type="SUPFAM" id="SSF55031">
    <property type="entry name" value="Bacterial exopeptidase dimerisation domain"/>
    <property type="match status" value="1"/>
</dbReference>
<dbReference type="Pfam" id="PF07687">
    <property type="entry name" value="M20_dimer"/>
    <property type="match status" value="1"/>
</dbReference>
<reference evidence="16" key="1">
    <citation type="submission" date="2022-09" db="EMBL/GenBank/DDBJ databases">
        <title>Aerococcus urinae taxonomy study.</title>
        <authorList>
            <person name="Christensen J."/>
            <person name="Senneby E."/>
        </authorList>
    </citation>
    <scope>NUCLEOTIDE SEQUENCE</scope>
    <source>
        <strain evidence="16">LUND-41-B12</strain>
    </source>
</reference>
<keyword evidence="7" id="KW-0028">Amino-acid biosynthesis</keyword>
<proteinExistence type="inferred from homology"/>
<evidence type="ECO:0000256" key="1">
    <source>
        <dbReference type="ARBA" id="ARBA00001941"/>
    </source>
</evidence>
<dbReference type="PROSITE" id="PS00759">
    <property type="entry name" value="ARGE_DAPE_CPG2_2"/>
    <property type="match status" value="1"/>
</dbReference>
<dbReference type="InterPro" id="IPR002933">
    <property type="entry name" value="Peptidase_M20"/>
</dbReference>
<dbReference type="SUPFAM" id="SSF53187">
    <property type="entry name" value="Zn-dependent exopeptidases"/>
    <property type="match status" value="1"/>
</dbReference>
<organism evidence="16 17">
    <name type="scientific">Aerococcus mictus</name>
    <dbReference type="NCBI Taxonomy" id="2976810"/>
    <lineage>
        <taxon>Bacteria</taxon>
        <taxon>Bacillati</taxon>
        <taxon>Bacillota</taxon>
        <taxon>Bacilli</taxon>
        <taxon>Lactobacillales</taxon>
        <taxon>Aerococcaceae</taxon>
        <taxon>Aerococcus</taxon>
    </lineage>
</organism>
<evidence type="ECO:0000256" key="9">
    <source>
        <dbReference type="ARBA" id="ARBA00022801"/>
    </source>
</evidence>
<keyword evidence="13" id="KW-0170">Cobalt</keyword>
<dbReference type="EMBL" id="JAOTMY010000002">
    <property type="protein sequence ID" value="MCY3087360.1"/>
    <property type="molecule type" value="Genomic_DNA"/>
</dbReference>
<keyword evidence="8" id="KW-0479">Metal-binding</keyword>
<evidence type="ECO:0000256" key="3">
    <source>
        <dbReference type="ARBA" id="ARBA00005130"/>
    </source>
</evidence>
<keyword evidence="11" id="KW-0220">Diaminopimelate biosynthesis</keyword>
<evidence type="ECO:0000256" key="5">
    <source>
        <dbReference type="ARBA" id="ARBA00011921"/>
    </source>
</evidence>
<evidence type="ECO:0000313" key="17">
    <source>
        <dbReference type="Proteomes" id="UP001069047"/>
    </source>
</evidence>
<dbReference type="Gene3D" id="3.30.70.360">
    <property type="match status" value="1"/>
</dbReference>
<dbReference type="InterPro" id="IPR036264">
    <property type="entry name" value="Bact_exopeptidase_dim_dom"/>
</dbReference>
<gene>
    <name evidence="16" type="ORF">ODY61_04400</name>
</gene>
<protein>
    <recommendedName>
        <fullName evidence="6">Probable succinyl-diaminopimelate desuccinylase</fullName>
        <ecNumber evidence="5">3.5.1.18</ecNumber>
    </recommendedName>
</protein>
<evidence type="ECO:0000256" key="13">
    <source>
        <dbReference type="ARBA" id="ARBA00023285"/>
    </source>
</evidence>
<dbReference type="PANTHER" id="PTHR43808">
    <property type="entry name" value="ACETYLORNITHINE DEACETYLASE"/>
    <property type="match status" value="1"/>
</dbReference>
<feature type="domain" description="Peptidase M20 dimerisation" evidence="15">
    <location>
        <begin position="177"/>
        <end position="288"/>
    </location>
</feature>
<dbReference type="CDD" id="cd08659">
    <property type="entry name" value="M20_ArgE_DapE-like"/>
    <property type="match status" value="1"/>
</dbReference>
<dbReference type="Gene3D" id="3.40.630.10">
    <property type="entry name" value="Zn peptidases"/>
    <property type="match status" value="2"/>
</dbReference>
<dbReference type="InterPro" id="IPR050072">
    <property type="entry name" value="Peptidase_M20A"/>
</dbReference>
<dbReference type="GO" id="GO:0009085">
    <property type="term" value="P:lysine biosynthetic process"/>
    <property type="evidence" value="ECO:0007669"/>
    <property type="project" value="UniProtKB-KW"/>
</dbReference>
<name>A0A9Q4H377_9LACT</name>
<dbReference type="Proteomes" id="UP001069047">
    <property type="component" value="Unassembled WGS sequence"/>
</dbReference>
<keyword evidence="10" id="KW-0862">Zinc</keyword>
<dbReference type="InterPro" id="IPR011650">
    <property type="entry name" value="Peptidase_M20_dimer"/>
</dbReference>
<comment type="caution">
    <text evidence="16">The sequence shown here is derived from an EMBL/GenBank/DDBJ whole genome shotgun (WGS) entry which is preliminary data.</text>
</comment>
<keyword evidence="9" id="KW-0378">Hydrolase</keyword>
<dbReference type="InterPro" id="IPR010182">
    <property type="entry name" value="ArgE/DapE"/>
</dbReference>
<dbReference type="GO" id="GO:0046872">
    <property type="term" value="F:metal ion binding"/>
    <property type="evidence" value="ECO:0007669"/>
    <property type="project" value="UniProtKB-KW"/>
</dbReference>
<evidence type="ECO:0000256" key="4">
    <source>
        <dbReference type="ARBA" id="ARBA00006247"/>
    </source>
</evidence>
<evidence type="ECO:0000313" key="16">
    <source>
        <dbReference type="EMBL" id="MCY3087360.1"/>
    </source>
</evidence>
<evidence type="ECO:0000256" key="11">
    <source>
        <dbReference type="ARBA" id="ARBA00022915"/>
    </source>
</evidence>
<dbReference type="AlphaFoldDB" id="A0A9Q4H377"/>
<evidence type="ECO:0000256" key="14">
    <source>
        <dbReference type="ARBA" id="ARBA00051301"/>
    </source>
</evidence>
<dbReference type="NCBIfam" id="NF006365">
    <property type="entry name" value="PRK08588.1"/>
    <property type="match status" value="1"/>
</dbReference>
<sequence length="386" mass="41884">MLFTDEEKLQILRDVLAIESENDQEAEVAEYFSRLLAKYGIESEIIEYQAGRSSLIANIYGSEGGEGKVLVYSGHFDVVSAGDHSDWTYPPFAGEIHDGKIYGRGTSDMKSGLVDLVLAAIELKEAGANFKGCLRLALTVGEEIGMYGSKQLVEAGYLDDADGFLIAEPSGSESVVYAHKGSIQYEIIAHGKTVHSSMPEVGIDALQLMVDYINLSNQRFDENFNTESAYNADLGKTLNVNTVIEGGTQINSVAGLVKMKANTRTVPEAGNDLVLSIINDCIEELNAKSEGYLELNLLQDNPPATSTEDNDLIKAIQSSVSHELELTVTGGATDASNFGQIGEDYDLAVYGPGEPSVAHQENEYVSLDKFLAFVDIYKETALNYLK</sequence>
<evidence type="ECO:0000256" key="10">
    <source>
        <dbReference type="ARBA" id="ARBA00022833"/>
    </source>
</evidence>
<dbReference type="RefSeq" id="WP_070560155.1">
    <property type="nucleotide sequence ID" value="NZ_CAJHLG010000002.1"/>
</dbReference>
<evidence type="ECO:0000256" key="12">
    <source>
        <dbReference type="ARBA" id="ARBA00023154"/>
    </source>
</evidence>
<evidence type="ECO:0000259" key="15">
    <source>
        <dbReference type="Pfam" id="PF07687"/>
    </source>
</evidence>